<protein>
    <submittedName>
        <fullName evidence="2">Uncharacterized protein</fullName>
    </submittedName>
</protein>
<dbReference type="Proteomes" id="UP001159363">
    <property type="component" value="Chromosome 4"/>
</dbReference>
<accession>A0ABQ9HFI6</accession>
<feature type="region of interest" description="Disordered" evidence="1">
    <location>
        <begin position="129"/>
        <end position="190"/>
    </location>
</feature>
<proteinExistence type="predicted"/>
<evidence type="ECO:0000313" key="2">
    <source>
        <dbReference type="EMBL" id="KAJ8883076.1"/>
    </source>
</evidence>
<keyword evidence="3" id="KW-1185">Reference proteome</keyword>
<dbReference type="EMBL" id="JARBHB010000005">
    <property type="protein sequence ID" value="KAJ8883076.1"/>
    <property type="molecule type" value="Genomic_DNA"/>
</dbReference>
<evidence type="ECO:0000256" key="1">
    <source>
        <dbReference type="SAM" id="MobiDB-lite"/>
    </source>
</evidence>
<evidence type="ECO:0000313" key="3">
    <source>
        <dbReference type="Proteomes" id="UP001159363"/>
    </source>
</evidence>
<comment type="caution">
    <text evidence="2">The sequence shown here is derived from an EMBL/GenBank/DDBJ whole genome shotgun (WGS) entry which is preliminary data.</text>
</comment>
<feature type="compositionally biased region" description="Basic residues" evidence="1">
    <location>
        <begin position="166"/>
        <end position="182"/>
    </location>
</feature>
<reference evidence="2 3" key="1">
    <citation type="submission" date="2023-02" db="EMBL/GenBank/DDBJ databases">
        <title>LHISI_Scaffold_Assembly.</title>
        <authorList>
            <person name="Stuart O.P."/>
            <person name="Cleave R."/>
            <person name="Magrath M.J.L."/>
            <person name="Mikheyev A.S."/>
        </authorList>
    </citation>
    <scope>NUCLEOTIDE SEQUENCE [LARGE SCALE GENOMIC DNA]</scope>
    <source>
        <strain evidence="2">Daus_M_001</strain>
        <tissue evidence="2">Leg muscle</tissue>
    </source>
</reference>
<sequence>MERQGLTRVLRHFNHTLTHLLVRDSSPNNNTKRTSRWIFIWCAHPLFTAVARASPLHRRCGIWRLIIRKKSSVQSGEACDTPPCLMEFAGAVSCSPACGATSGVLDWMQCSTDMDCLIMIMCGTEGGRPLSRGRRRRRGRLPEQRMVRRRRKCSRAPRRPSETPWRARRRRRRGRPVARRGRTPAWRPPPSVSPATYPPYLLFDCVFLVVVTLPSLIQPTPEVCLPNLDTHHIYVIPTRASGGTLYPKGAMVAERLARSPPTKANRDQSPAG</sequence>
<name>A0ABQ9HFI6_9NEOP</name>
<gene>
    <name evidence="2" type="ORF">PR048_014915</name>
</gene>
<organism evidence="2 3">
    <name type="scientific">Dryococelus australis</name>
    <dbReference type="NCBI Taxonomy" id="614101"/>
    <lineage>
        <taxon>Eukaryota</taxon>
        <taxon>Metazoa</taxon>
        <taxon>Ecdysozoa</taxon>
        <taxon>Arthropoda</taxon>
        <taxon>Hexapoda</taxon>
        <taxon>Insecta</taxon>
        <taxon>Pterygota</taxon>
        <taxon>Neoptera</taxon>
        <taxon>Polyneoptera</taxon>
        <taxon>Phasmatodea</taxon>
        <taxon>Verophasmatodea</taxon>
        <taxon>Anareolatae</taxon>
        <taxon>Phasmatidae</taxon>
        <taxon>Eurycanthinae</taxon>
        <taxon>Dryococelus</taxon>
    </lineage>
</organism>
<feature type="compositionally biased region" description="Basic residues" evidence="1">
    <location>
        <begin position="147"/>
        <end position="158"/>
    </location>
</feature>